<dbReference type="EMBL" id="CP134050">
    <property type="protein sequence ID" value="WNC17156.1"/>
    <property type="molecule type" value="Genomic_DNA"/>
</dbReference>
<comment type="cofactor">
    <cofactor evidence="1">
        <name>Mg(2+)</name>
        <dbReference type="ChEBI" id="CHEBI:18420"/>
    </cofactor>
</comment>
<dbReference type="PANTHER" id="PTHR48090:SF10">
    <property type="entry name" value="GLUCOSYL-3-PHOSPHOGLYCERATE SYNTHASE"/>
    <property type="match status" value="1"/>
</dbReference>
<dbReference type="Proteomes" id="UP001256827">
    <property type="component" value="Chromosome"/>
</dbReference>
<dbReference type="InterPro" id="IPR001173">
    <property type="entry name" value="Glyco_trans_2-like"/>
</dbReference>
<organism evidence="11 12">
    <name type="scientific">Brevibacillus brevis</name>
    <name type="common">Bacillus brevis</name>
    <dbReference type="NCBI Taxonomy" id="1393"/>
    <lineage>
        <taxon>Bacteria</taxon>
        <taxon>Bacillati</taxon>
        <taxon>Bacillota</taxon>
        <taxon>Bacilli</taxon>
        <taxon>Bacillales</taxon>
        <taxon>Paenibacillaceae</taxon>
        <taxon>Brevibacillus</taxon>
    </lineage>
</organism>
<evidence type="ECO:0000256" key="8">
    <source>
        <dbReference type="ARBA" id="ARBA00048689"/>
    </source>
</evidence>
<dbReference type="Gene3D" id="3.90.550.10">
    <property type="entry name" value="Spore Coat Polysaccharide Biosynthesis Protein SpsA, Chain A"/>
    <property type="match status" value="1"/>
</dbReference>
<evidence type="ECO:0000256" key="9">
    <source>
        <dbReference type="ARBA" id="ARBA00048997"/>
    </source>
</evidence>
<gene>
    <name evidence="11" type="ORF">RGB73_12865</name>
</gene>
<reference evidence="11 12" key="1">
    <citation type="submission" date="2023-09" db="EMBL/GenBank/DDBJ databases">
        <title>Complete Genome and Methylome dissection of Bacillus brevis NEB573 original source of BbsI restriction endonuclease.</title>
        <authorList>
            <person name="Fomenkov A."/>
            <person name="Roberts R.D."/>
        </authorList>
    </citation>
    <scope>NUCLEOTIDE SEQUENCE [LARGE SCALE GENOMIC DNA]</scope>
    <source>
        <strain evidence="11 12">NEB573</strain>
    </source>
</reference>
<evidence type="ECO:0000256" key="2">
    <source>
        <dbReference type="ARBA" id="ARBA00006739"/>
    </source>
</evidence>
<dbReference type="PANTHER" id="PTHR48090">
    <property type="entry name" value="UNDECAPRENYL-PHOSPHATE 4-DEOXY-4-FORMAMIDO-L-ARABINOSE TRANSFERASE-RELATED"/>
    <property type="match status" value="1"/>
</dbReference>
<accession>A0ABY9TAS0</accession>
<dbReference type="RefSeq" id="WP_310772568.1">
    <property type="nucleotide sequence ID" value="NZ_CP134050.1"/>
</dbReference>
<comment type="catalytic activity">
    <reaction evidence="9">
        <text>an NDP-alpha-D-glucose + (2R)-3-phosphoglycerate = (2R)-2-O-(alpha-D-glucopyranosyl)-3-phospho-glycerate + a ribonucleoside 5'-diphosphate + H(+)</text>
        <dbReference type="Rhea" id="RHEA:47244"/>
        <dbReference type="ChEBI" id="CHEBI:15378"/>
        <dbReference type="ChEBI" id="CHEBI:57930"/>
        <dbReference type="ChEBI" id="CHEBI:58272"/>
        <dbReference type="ChEBI" id="CHEBI:62600"/>
        <dbReference type="ChEBI" id="CHEBI:76533"/>
        <dbReference type="EC" id="2.4.1.266"/>
    </reaction>
    <physiologicalReaction direction="left-to-right" evidence="9">
        <dbReference type="Rhea" id="RHEA:47245"/>
    </physiologicalReaction>
</comment>
<comment type="similarity">
    <text evidence="2">Belongs to the glycosyltransferase 2 family.</text>
</comment>
<name>A0ABY9TAS0_BREBE</name>
<dbReference type="SUPFAM" id="SSF53448">
    <property type="entry name" value="Nucleotide-diphospho-sugar transferases"/>
    <property type="match status" value="1"/>
</dbReference>
<evidence type="ECO:0000256" key="7">
    <source>
        <dbReference type="ARBA" id="ARBA00040894"/>
    </source>
</evidence>
<keyword evidence="5" id="KW-0460">Magnesium</keyword>
<comment type="catalytic activity">
    <reaction evidence="8">
        <text>(2R)-3-phosphoglycerate + UDP-alpha-D-glucose = (2R)-2-O-(alpha-D-glucopyranosyl)-3-phospho-glycerate + UDP + H(+)</text>
        <dbReference type="Rhea" id="RHEA:31319"/>
        <dbReference type="ChEBI" id="CHEBI:15378"/>
        <dbReference type="ChEBI" id="CHEBI:58223"/>
        <dbReference type="ChEBI" id="CHEBI:58272"/>
        <dbReference type="ChEBI" id="CHEBI:58885"/>
        <dbReference type="ChEBI" id="CHEBI:62600"/>
        <dbReference type="EC" id="2.4.1.266"/>
    </reaction>
    <physiologicalReaction direction="left-to-right" evidence="8">
        <dbReference type="Rhea" id="RHEA:31320"/>
    </physiologicalReaction>
</comment>
<keyword evidence="4" id="KW-0808">Transferase</keyword>
<sequence length="230" mass="25324">MKKVSVVIPAYNEVDAIGATLRAIRERFFCDELIVVDDGSRDGTGKVAKKWADVVISHPANRGKGTALQTGWQQARGDIVMFLDGDLRESAGEAAHLLSPVLHEECDMAVAVLPPPQAKAGMGLAKGLARHGIRMLTGFESRAPLSGQRAVRRDILQNVRKLDKGFGIEVGLTVDALRAGYRVMEVPVLFSHRETGNDWSGYCHRGKEFLAISRTLFHKWREGYAWKCNG</sequence>
<feature type="domain" description="Glycosyltransferase 2-like" evidence="10">
    <location>
        <begin position="5"/>
        <end position="114"/>
    </location>
</feature>
<keyword evidence="12" id="KW-1185">Reference proteome</keyword>
<evidence type="ECO:0000256" key="1">
    <source>
        <dbReference type="ARBA" id="ARBA00001946"/>
    </source>
</evidence>
<evidence type="ECO:0000256" key="6">
    <source>
        <dbReference type="ARBA" id="ARBA00039022"/>
    </source>
</evidence>
<evidence type="ECO:0000259" key="10">
    <source>
        <dbReference type="Pfam" id="PF00535"/>
    </source>
</evidence>
<dbReference type="Pfam" id="PF00535">
    <property type="entry name" value="Glycos_transf_2"/>
    <property type="match status" value="1"/>
</dbReference>
<evidence type="ECO:0000256" key="3">
    <source>
        <dbReference type="ARBA" id="ARBA00022676"/>
    </source>
</evidence>
<dbReference type="EC" id="2.4.1.266" evidence="6"/>
<evidence type="ECO:0000256" key="4">
    <source>
        <dbReference type="ARBA" id="ARBA00022679"/>
    </source>
</evidence>
<protein>
    <recommendedName>
        <fullName evidence="7">Glucosyl-3-phosphoglycerate synthase</fullName>
        <ecNumber evidence="6">2.4.1.266</ecNumber>
    </recommendedName>
</protein>
<evidence type="ECO:0000313" key="12">
    <source>
        <dbReference type="Proteomes" id="UP001256827"/>
    </source>
</evidence>
<proteinExistence type="inferred from homology"/>
<dbReference type="CDD" id="cd04179">
    <property type="entry name" value="DPM_DPG-synthase_like"/>
    <property type="match status" value="1"/>
</dbReference>
<dbReference type="InterPro" id="IPR029044">
    <property type="entry name" value="Nucleotide-diphossugar_trans"/>
</dbReference>
<dbReference type="InterPro" id="IPR050256">
    <property type="entry name" value="Glycosyltransferase_2"/>
</dbReference>
<keyword evidence="3" id="KW-0328">Glycosyltransferase</keyword>
<evidence type="ECO:0000313" key="11">
    <source>
        <dbReference type="EMBL" id="WNC17156.1"/>
    </source>
</evidence>
<evidence type="ECO:0000256" key="5">
    <source>
        <dbReference type="ARBA" id="ARBA00022842"/>
    </source>
</evidence>